<dbReference type="Gene3D" id="1.10.287.560">
    <property type="entry name" value="Histidine kinase CheA-like, homodimeric domain"/>
    <property type="match status" value="1"/>
</dbReference>
<evidence type="ECO:0000256" key="1">
    <source>
        <dbReference type="ARBA" id="ARBA00000085"/>
    </source>
</evidence>
<comment type="catalytic activity">
    <reaction evidence="1">
        <text>ATP + protein L-histidine = ADP + protein N-phospho-L-histidine.</text>
        <dbReference type="EC" id="2.7.13.3"/>
    </reaction>
</comment>
<dbReference type="FunFam" id="2.30.30.40:FF:000048">
    <property type="entry name" value="Chemotaxis protein CheA, putative"/>
    <property type="match status" value="1"/>
</dbReference>
<dbReference type="SUPFAM" id="SSF55874">
    <property type="entry name" value="ATPase domain of HSP90 chaperone/DNA topoisomerase II/histidine kinase"/>
    <property type="match status" value="1"/>
</dbReference>
<dbReference type="CDD" id="cd16916">
    <property type="entry name" value="HATPase_CheA-like"/>
    <property type="match status" value="1"/>
</dbReference>
<dbReference type="SMART" id="SM01231">
    <property type="entry name" value="H-kinase_dim"/>
    <property type="match status" value="1"/>
</dbReference>
<comment type="function">
    <text evidence="11">Involved in the transmission of sensory signals from the chemoreceptors to the flagellar motors. CheA is autophosphorylated; it can transfer its phosphate group to either CheB or CheY.</text>
</comment>
<dbReference type="AlphaFoldDB" id="A0A8A7KE61"/>
<dbReference type="SMART" id="SM00260">
    <property type="entry name" value="CheW"/>
    <property type="match status" value="1"/>
</dbReference>
<dbReference type="SUPFAM" id="SSF47226">
    <property type="entry name" value="Histidine-containing phosphotransfer domain, HPT domain"/>
    <property type="match status" value="1"/>
</dbReference>
<evidence type="ECO:0000256" key="8">
    <source>
        <dbReference type="ARBA" id="ARBA00022777"/>
    </source>
</evidence>
<organism evidence="16 17">
    <name type="scientific">Iocasia fonsfrigidae</name>
    <dbReference type="NCBI Taxonomy" id="2682810"/>
    <lineage>
        <taxon>Bacteria</taxon>
        <taxon>Bacillati</taxon>
        <taxon>Bacillota</taxon>
        <taxon>Clostridia</taxon>
        <taxon>Halanaerobiales</taxon>
        <taxon>Halanaerobiaceae</taxon>
        <taxon>Iocasia</taxon>
    </lineage>
</organism>
<dbReference type="InterPro" id="IPR004105">
    <property type="entry name" value="CheA-like_dim"/>
</dbReference>
<keyword evidence="6" id="KW-0808">Transferase</keyword>
<keyword evidence="4" id="KW-0145">Chemotaxis</keyword>
<dbReference type="PROSITE" id="PS50109">
    <property type="entry name" value="HIS_KIN"/>
    <property type="match status" value="1"/>
</dbReference>
<dbReference type="GO" id="GO:0006935">
    <property type="term" value="P:chemotaxis"/>
    <property type="evidence" value="ECO:0007669"/>
    <property type="project" value="UniProtKB-KW"/>
</dbReference>
<dbReference type="Pfam" id="PF02518">
    <property type="entry name" value="HATPase_c"/>
    <property type="match status" value="1"/>
</dbReference>
<dbReference type="PANTHER" id="PTHR43395:SF10">
    <property type="entry name" value="CHEMOTAXIS PROTEIN CHEA"/>
    <property type="match status" value="1"/>
</dbReference>
<dbReference type="InterPro" id="IPR036061">
    <property type="entry name" value="CheW-like_dom_sf"/>
</dbReference>
<dbReference type="GO" id="GO:0000155">
    <property type="term" value="F:phosphorelay sensor kinase activity"/>
    <property type="evidence" value="ECO:0007669"/>
    <property type="project" value="InterPro"/>
</dbReference>
<dbReference type="SMART" id="SM00073">
    <property type="entry name" value="HPT"/>
    <property type="match status" value="1"/>
</dbReference>
<dbReference type="Pfam" id="PF01627">
    <property type="entry name" value="Hpt"/>
    <property type="match status" value="1"/>
</dbReference>
<evidence type="ECO:0000259" key="14">
    <source>
        <dbReference type="PROSITE" id="PS50851"/>
    </source>
</evidence>
<evidence type="ECO:0000256" key="9">
    <source>
        <dbReference type="ARBA" id="ARBA00022840"/>
    </source>
</evidence>
<dbReference type="Gene3D" id="3.30.565.10">
    <property type="entry name" value="Histidine kinase-like ATPase, C-terminal domain"/>
    <property type="match status" value="1"/>
</dbReference>
<dbReference type="SUPFAM" id="SSF47384">
    <property type="entry name" value="Homodimeric domain of signal transducing histidine kinase"/>
    <property type="match status" value="1"/>
</dbReference>
<evidence type="ECO:0000256" key="10">
    <source>
        <dbReference type="ARBA" id="ARBA00023012"/>
    </source>
</evidence>
<feature type="domain" description="CheW-like" evidence="14">
    <location>
        <begin position="518"/>
        <end position="653"/>
    </location>
</feature>
<keyword evidence="10" id="KW-0902">Two-component regulatory system</keyword>
<feature type="domain" description="Histidine kinase" evidence="13">
    <location>
        <begin position="318"/>
        <end position="516"/>
    </location>
</feature>
<evidence type="ECO:0000256" key="5">
    <source>
        <dbReference type="ARBA" id="ARBA00022553"/>
    </source>
</evidence>
<dbReference type="GO" id="GO:0005737">
    <property type="term" value="C:cytoplasm"/>
    <property type="evidence" value="ECO:0007669"/>
    <property type="project" value="InterPro"/>
</dbReference>
<evidence type="ECO:0000313" key="16">
    <source>
        <dbReference type="EMBL" id="QTM00087.1"/>
    </source>
</evidence>
<dbReference type="Pfam" id="PF02895">
    <property type="entry name" value="H-kinase_dim"/>
    <property type="match status" value="1"/>
</dbReference>
<dbReference type="KEGG" id="ifn:GM661_17015"/>
<dbReference type="InterPro" id="IPR002545">
    <property type="entry name" value="CheW-lke_dom"/>
</dbReference>
<dbReference type="InterPro" id="IPR036641">
    <property type="entry name" value="HPT_dom_sf"/>
</dbReference>
<keyword evidence="17" id="KW-1185">Reference proteome</keyword>
<gene>
    <name evidence="16" type="ORF">GM661_17015</name>
</gene>
<evidence type="ECO:0000256" key="12">
    <source>
        <dbReference type="PROSITE-ProRule" id="PRU00110"/>
    </source>
</evidence>
<dbReference type="FunFam" id="3.30.565.10:FF:000016">
    <property type="entry name" value="Chemotaxis protein CheA, putative"/>
    <property type="match status" value="1"/>
</dbReference>
<reference evidence="16" key="1">
    <citation type="submission" date="2019-12" db="EMBL/GenBank/DDBJ databases">
        <authorList>
            <person name="zhang j."/>
            <person name="sun C.M."/>
        </authorList>
    </citation>
    <scope>NUCLEOTIDE SEQUENCE</scope>
    <source>
        <strain evidence="16">NS-1</strain>
    </source>
</reference>
<dbReference type="SUPFAM" id="SSF50341">
    <property type="entry name" value="CheW-like"/>
    <property type="match status" value="1"/>
</dbReference>
<proteinExistence type="predicted"/>
<evidence type="ECO:0000256" key="11">
    <source>
        <dbReference type="ARBA" id="ARBA00035100"/>
    </source>
</evidence>
<dbReference type="PRINTS" id="PR00344">
    <property type="entry name" value="BCTRLSENSOR"/>
</dbReference>
<protein>
    <recommendedName>
        <fullName evidence="3">Chemotaxis protein CheA</fullName>
        <ecNumber evidence="2">2.7.13.3</ecNumber>
    </recommendedName>
</protein>
<accession>A0A8A7KE61</accession>
<dbReference type="Proteomes" id="UP000665020">
    <property type="component" value="Chromosome"/>
</dbReference>
<dbReference type="InterPro" id="IPR051315">
    <property type="entry name" value="Bact_Chemotaxis_CheA"/>
</dbReference>
<evidence type="ECO:0000256" key="6">
    <source>
        <dbReference type="ARBA" id="ARBA00022679"/>
    </source>
</evidence>
<dbReference type="EMBL" id="CP046640">
    <property type="protein sequence ID" value="QTM00087.1"/>
    <property type="molecule type" value="Genomic_DNA"/>
</dbReference>
<keyword evidence="8" id="KW-0418">Kinase</keyword>
<dbReference type="InterPro" id="IPR004358">
    <property type="entry name" value="Sig_transdc_His_kin-like_C"/>
</dbReference>
<dbReference type="GO" id="GO:0005524">
    <property type="term" value="F:ATP binding"/>
    <property type="evidence" value="ECO:0007669"/>
    <property type="project" value="UniProtKB-KW"/>
</dbReference>
<keyword evidence="9" id="KW-0067">ATP-binding</keyword>
<dbReference type="InterPro" id="IPR037006">
    <property type="entry name" value="CheA-like_homodim_sf"/>
</dbReference>
<dbReference type="Gene3D" id="1.20.120.160">
    <property type="entry name" value="HPT domain"/>
    <property type="match status" value="1"/>
</dbReference>
<dbReference type="InterPro" id="IPR036097">
    <property type="entry name" value="HisK_dim/P_sf"/>
</dbReference>
<keyword evidence="7" id="KW-0547">Nucleotide-binding</keyword>
<dbReference type="InterPro" id="IPR003594">
    <property type="entry name" value="HATPase_dom"/>
</dbReference>
<dbReference type="CDD" id="cd00731">
    <property type="entry name" value="CheA_reg"/>
    <property type="match status" value="1"/>
</dbReference>
<evidence type="ECO:0000256" key="4">
    <source>
        <dbReference type="ARBA" id="ARBA00022500"/>
    </source>
</evidence>
<dbReference type="PANTHER" id="PTHR43395">
    <property type="entry name" value="SENSOR HISTIDINE KINASE CHEA"/>
    <property type="match status" value="1"/>
</dbReference>
<keyword evidence="5 12" id="KW-0597">Phosphoprotein</keyword>
<evidence type="ECO:0000259" key="15">
    <source>
        <dbReference type="PROSITE" id="PS50894"/>
    </source>
</evidence>
<dbReference type="CDD" id="cd00088">
    <property type="entry name" value="HPT"/>
    <property type="match status" value="1"/>
</dbReference>
<dbReference type="EC" id="2.7.13.3" evidence="2"/>
<evidence type="ECO:0000256" key="3">
    <source>
        <dbReference type="ARBA" id="ARBA00021495"/>
    </source>
</evidence>
<evidence type="ECO:0000256" key="2">
    <source>
        <dbReference type="ARBA" id="ARBA00012438"/>
    </source>
</evidence>
<feature type="modified residue" description="Phosphohistidine" evidence="12">
    <location>
        <position position="40"/>
    </location>
</feature>
<evidence type="ECO:0000259" key="13">
    <source>
        <dbReference type="PROSITE" id="PS50109"/>
    </source>
</evidence>
<dbReference type="PROSITE" id="PS50851">
    <property type="entry name" value="CHEW"/>
    <property type="match status" value="1"/>
</dbReference>
<dbReference type="InterPro" id="IPR005467">
    <property type="entry name" value="His_kinase_dom"/>
</dbReference>
<name>A0A8A7KE61_9FIRM</name>
<dbReference type="InterPro" id="IPR036890">
    <property type="entry name" value="HATPase_C_sf"/>
</dbReference>
<dbReference type="Pfam" id="PF01584">
    <property type="entry name" value="CheW"/>
    <property type="match status" value="1"/>
</dbReference>
<dbReference type="Gene3D" id="2.30.30.40">
    <property type="entry name" value="SH3 Domains"/>
    <property type="match status" value="1"/>
</dbReference>
<dbReference type="SMART" id="SM00387">
    <property type="entry name" value="HATPase_c"/>
    <property type="match status" value="1"/>
</dbReference>
<evidence type="ECO:0000256" key="7">
    <source>
        <dbReference type="ARBA" id="ARBA00022741"/>
    </source>
</evidence>
<sequence>MITFIEETEELLENLEQNLLKLEESPGDKELINETFRLMHTIKGSSGLVACNNITDFAHQAEDLLEQVRDDLLAVNNEIIDILFLSHDVIKDMLASLINEGHQMDLERINSTKQQMEKLINNNITVSDDLINTKHNQQENVYRIIVEFNNELFQTGTDPLLLLREIKGLGKVLEVDTVLNRIPDFFEIDPEQCYLTIEETISTNLSLAELRDVFVFVEIDSMVKIEDLTKDYQGNIAKISAGQRTSDTLSKKAKVTKQGDSKTIQEKSTIKVSTNKLELLMNSVAELVISQARVKERISQRDLNEDQQLSAALEEVDKKIHYLQEEVMKSRMVPIGNTFLRFRRLVRDLAQEQNKKIKLIIKGRETELDKTIIEKIADPLKHMLRNAVDHGIELPEERLALDKPAVGTITLDAYHQEGNIIIEIDDDGRGLDKKKIRKSALKKGLIRNDFSSTEDDIYNLIFEAGLSTSEKITETSGRGVGMDVVRSNIEALRGNITINTAKDKGTIYKIKLPLTLAIIDGMSIVVGNESFIIPINSIIEFYQPSAEEIKSVTGSGESVCIRGEYLNLFRLSKLFNIENKVLDPTKGILVILKDDRRKVGLLVDKILGQQQAVVKSLEDNYVNVPGLAGATILGNGKVAMIIDVSSLMKVAFK</sequence>
<dbReference type="InterPro" id="IPR008207">
    <property type="entry name" value="Sig_transdc_His_kin_Hpt_dom"/>
</dbReference>
<feature type="domain" description="HPt" evidence="15">
    <location>
        <begin position="1"/>
        <end position="97"/>
    </location>
</feature>
<evidence type="ECO:0000313" key="17">
    <source>
        <dbReference type="Proteomes" id="UP000665020"/>
    </source>
</evidence>
<dbReference type="PROSITE" id="PS50894">
    <property type="entry name" value="HPT"/>
    <property type="match status" value="1"/>
</dbReference>